<evidence type="ECO:0000313" key="2">
    <source>
        <dbReference type="EMBL" id="GMT07729.1"/>
    </source>
</evidence>
<name>A0AAV5UL32_9BILA</name>
<comment type="caution">
    <text evidence="2">The sequence shown here is derived from an EMBL/GenBank/DDBJ whole genome shotgun (WGS) entry which is preliminary data.</text>
</comment>
<sequence>SLLRIGNKISTNPLNSHSNMHLWILLGISSLVFASQPCGISNSGAVEDGATRFRRFILGGKNSSLGTWPWQVLLSKIKYRNGKPLKKVMCGGINGTNS</sequence>
<dbReference type="Proteomes" id="UP001432027">
    <property type="component" value="Unassembled WGS sequence"/>
</dbReference>
<gene>
    <name evidence="2" type="ORF">PENTCL1PPCAC_29903</name>
</gene>
<dbReference type="Gene3D" id="2.40.10.10">
    <property type="entry name" value="Trypsin-like serine proteases"/>
    <property type="match status" value="1"/>
</dbReference>
<feature type="non-terminal residue" evidence="2">
    <location>
        <position position="1"/>
    </location>
</feature>
<dbReference type="InterPro" id="IPR043504">
    <property type="entry name" value="Peptidase_S1_PA_chymotrypsin"/>
</dbReference>
<proteinExistence type="predicted"/>
<dbReference type="EMBL" id="BTSX01000006">
    <property type="protein sequence ID" value="GMT07729.1"/>
    <property type="molecule type" value="Genomic_DNA"/>
</dbReference>
<evidence type="ECO:0000256" key="1">
    <source>
        <dbReference type="SAM" id="SignalP"/>
    </source>
</evidence>
<dbReference type="AlphaFoldDB" id="A0AAV5UL32"/>
<feature type="chain" id="PRO_5043697421" evidence="1">
    <location>
        <begin position="35"/>
        <end position="98"/>
    </location>
</feature>
<protein>
    <submittedName>
        <fullName evidence="2">Uncharacterized protein</fullName>
    </submittedName>
</protein>
<dbReference type="InterPro" id="IPR009003">
    <property type="entry name" value="Peptidase_S1_PA"/>
</dbReference>
<accession>A0AAV5UL32</accession>
<keyword evidence="1" id="KW-0732">Signal</keyword>
<organism evidence="2 3">
    <name type="scientific">Pristionchus entomophagus</name>
    <dbReference type="NCBI Taxonomy" id="358040"/>
    <lineage>
        <taxon>Eukaryota</taxon>
        <taxon>Metazoa</taxon>
        <taxon>Ecdysozoa</taxon>
        <taxon>Nematoda</taxon>
        <taxon>Chromadorea</taxon>
        <taxon>Rhabditida</taxon>
        <taxon>Rhabditina</taxon>
        <taxon>Diplogasteromorpha</taxon>
        <taxon>Diplogasteroidea</taxon>
        <taxon>Neodiplogasteridae</taxon>
        <taxon>Pristionchus</taxon>
    </lineage>
</organism>
<feature type="signal peptide" evidence="1">
    <location>
        <begin position="1"/>
        <end position="34"/>
    </location>
</feature>
<evidence type="ECO:0000313" key="3">
    <source>
        <dbReference type="Proteomes" id="UP001432027"/>
    </source>
</evidence>
<dbReference type="SUPFAM" id="SSF50494">
    <property type="entry name" value="Trypsin-like serine proteases"/>
    <property type="match status" value="1"/>
</dbReference>
<keyword evidence="3" id="KW-1185">Reference proteome</keyword>
<reference evidence="2" key="1">
    <citation type="submission" date="2023-10" db="EMBL/GenBank/DDBJ databases">
        <title>Genome assembly of Pristionchus species.</title>
        <authorList>
            <person name="Yoshida K."/>
            <person name="Sommer R.J."/>
        </authorList>
    </citation>
    <scope>NUCLEOTIDE SEQUENCE</scope>
    <source>
        <strain evidence="2">RS0144</strain>
    </source>
</reference>